<proteinExistence type="predicted"/>
<dbReference type="GO" id="GO:0016706">
    <property type="term" value="F:2-oxoglutarate-dependent dioxygenase activity"/>
    <property type="evidence" value="ECO:0007669"/>
    <property type="project" value="UniProtKB-ARBA"/>
</dbReference>
<protein>
    <recommendedName>
        <fullName evidence="2">Phytanoyl-CoA dioxygenase family protein</fullName>
    </recommendedName>
</protein>
<dbReference type="EMBL" id="VXPY01000058">
    <property type="protein sequence ID" value="MYD90349.1"/>
    <property type="molecule type" value="Genomic_DNA"/>
</dbReference>
<dbReference type="SUPFAM" id="SSF51197">
    <property type="entry name" value="Clavaminate synthase-like"/>
    <property type="match status" value="1"/>
</dbReference>
<evidence type="ECO:0000313" key="1">
    <source>
        <dbReference type="EMBL" id="MYD90349.1"/>
    </source>
</evidence>
<gene>
    <name evidence="1" type="ORF">F4Y08_08450</name>
</gene>
<sequence>MIQTETGALPAATTDPEQALADLHVHGFTLLEGVLSPQETGVLAETLQSVAARELSAGEAFQDGGPRQQWGDFKEVDGLTARDKFRAAAGGINQRVWMIVNKGQCFVDLLSKEPVLHLVRALLGECFQLSSHGANIARKGGVPMPLHTDQWWMPAPVEAGVNPMPVGSIRRDAAPVPPAAEPALIAPCACVNVLWYLRDFSEEIGSTRVVPGSHLFGYQPPADYPETETVSVAGKAGTVLVIDGRIWHGTGANTTDNDRLTVLTTFCGPQYRPQENYFVGTAAGVLANADEHLRAMLGYRIWHGYGRTENPVAEFVDED</sequence>
<dbReference type="PANTHER" id="PTHR20883:SF48">
    <property type="entry name" value="ECTOINE DIOXYGENASE"/>
    <property type="match status" value="1"/>
</dbReference>
<comment type="caution">
    <text evidence="1">The sequence shown here is derived from an EMBL/GenBank/DDBJ whole genome shotgun (WGS) entry which is preliminary data.</text>
</comment>
<dbReference type="PANTHER" id="PTHR20883">
    <property type="entry name" value="PHYTANOYL-COA DIOXYGENASE DOMAIN CONTAINING 1"/>
    <property type="match status" value="1"/>
</dbReference>
<dbReference type="Pfam" id="PF05721">
    <property type="entry name" value="PhyH"/>
    <property type="match status" value="1"/>
</dbReference>
<dbReference type="GO" id="GO:0005506">
    <property type="term" value="F:iron ion binding"/>
    <property type="evidence" value="ECO:0007669"/>
    <property type="project" value="UniProtKB-ARBA"/>
</dbReference>
<organism evidence="1">
    <name type="scientific">Caldilineaceae bacterium SB0662_bin_9</name>
    <dbReference type="NCBI Taxonomy" id="2605258"/>
    <lineage>
        <taxon>Bacteria</taxon>
        <taxon>Bacillati</taxon>
        <taxon>Chloroflexota</taxon>
        <taxon>Caldilineae</taxon>
        <taxon>Caldilineales</taxon>
        <taxon>Caldilineaceae</taxon>
    </lineage>
</organism>
<dbReference type="AlphaFoldDB" id="A0A6B1DRM9"/>
<accession>A0A6B1DRM9</accession>
<name>A0A6B1DRM9_9CHLR</name>
<dbReference type="Gene3D" id="2.60.120.620">
    <property type="entry name" value="q2cbj1_9rhob like domain"/>
    <property type="match status" value="1"/>
</dbReference>
<evidence type="ECO:0008006" key="2">
    <source>
        <dbReference type="Google" id="ProtNLM"/>
    </source>
</evidence>
<dbReference type="InterPro" id="IPR008775">
    <property type="entry name" value="Phytyl_CoA_dOase-like"/>
</dbReference>
<reference evidence="1" key="1">
    <citation type="submission" date="2019-09" db="EMBL/GenBank/DDBJ databases">
        <title>Characterisation of the sponge microbiome using genome-centric metagenomics.</title>
        <authorList>
            <person name="Engelberts J.P."/>
            <person name="Robbins S.J."/>
            <person name="De Goeij J.M."/>
            <person name="Aranda M."/>
            <person name="Bell S.C."/>
            <person name="Webster N.S."/>
        </authorList>
    </citation>
    <scope>NUCLEOTIDE SEQUENCE</scope>
    <source>
        <strain evidence="1">SB0662_bin_9</strain>
    </source>
</reference>